<organism evidence="1 2">
    <name type="scientific">Pristionchus fissidentatus</name>
    <dbReference type="NCBI Taxonomy" id="1538716"/>
    <lineage>
        <taxon>Eukaryota</taxon>
        <taxon>Metazoa</taxon>
        <taxon>Ecdysozoa</taxon>
        <taxon>Nematoda</taxon>
        <taxon>Chromadorea</taxon>
        <taxon>Rhabditida</taxon>
        <taxon>Rhabditina</taxon>
        <taxon>Diplogasteromorpha</taxon>
        <taxon>Diplogasteroidea</taxon>
        <taxon>Neodiplogasteridae</taxon>
        <taxon>Pristionchus</taxon>
    </lineage>
</organism>
<sequence>FSLLRRHGTSSDFGSNEQDKCADQLIKRRCSVANAWSKYPRAVMVNHIFEWSTTKELKANYELDCAMGAGNIEGLSCAGSLCGAE</sequence>
<protein>
    <recommendedName>
        <fullName evidence="3">SCP domain-containing protein</fullName>
    </recommendedName>
</protein>
<reference evidence="1" key="1">
    <citation type="submission" date="2023-10" db="EMBL/GenBank/DDBJ databases">
        <title>Genome assembly of Pristionchus species.</title>
        <authorList>
            <person name="Yoshida K."/>
            <person name="Sommer R.J."/>
        </authorList>
    </citation>
    <scope>NUCLEOTIDE SEQUENCE</scope>
    <source>
        <strain evidence="1">RS5133</strain>
    </source>
</reference>
<dbReference type="EMBL" id="BTSY01000003">
    <property type="protein sequence ID" value="GMT17908.1"/>
    <property type="molecule type" value="Genomic_DNA"/>
</dbReference>
<dbReference type="AlphaFoldDB" id="A0AAV5VI25"/>
<gene>
    <name evidence="1" type="ORF">PFISCL1PPCAC_9205</name>
</gene>
<name>A0AAV5VI25_9BILA</name>
<feature type="non-terminal residue" evidence="1">
    <location>
        <position position="85"/>
    </location>
</feature>
<evidence type="ECO:0008006" key="3">
    <source>
        <dbReference type="Google" id="ProtNLM"/>
    </source>
</evidence>
<evidence type="ECO:0000313" key="2">
    <source>
        <dbReference type="Proteomes" id="UP001432322"/>
    </source>
</evidence>
<proteinExistence type="predicted"/>
<accession>A0AAV5VI25</accession>
<keyword evidence="2" id="KW-1185">Reference proteome</keyword>
<feature type="non-terminal residue" evidence="1">
    <location>
        <position position="1"/>
    </location>
</feature>
<dbReference type="Proteomes" id="UP001432322">
    <property type="component" value="Unassembled WGS sequence"/>
</dbReference>
<evidence type="ECO:0000313" key="1">
    <source>
        <dbReference type="EMBL" id="GMT17908.1"/>
    </source>
</evidence>
<comment type="caution">
    <text evidence="1">The sequence shown here is derived from an EMBL/GenBank/DDBJ whole genome shotgun (WGS) entry which is preliminary data.</text>
</comment>